<evidence type="ECO:0000313" key="2">
    <source>
        <dbReference type="Proteomes" id="UP000009081"/>
    </source>
</evidence>
<dbReference type="Proteomes" id="UP000009081">
    <property type="component" value="Plasmid megaplasmid"/>
</dbReference>
<dbReference type="EMBL" id="CP001511">
    <property type="protein sequence ID" value="ACS43003.1"/>
    <property type="molecule type" value="Genomic_DNA"/>
</dbReference>
<dbReference type="HOGENOM" id="CLU_1089080_0_0_5"/>
<name>C5B3H1_METEA</name>
<dbReference type="OrthoDB" id="9995703at2"/>
<keyword evidence="2" id="KW-1185">Reference proteome</keyword>
<protein>
    <submittedName>
        <fullName evidence="1">Uncharacterized protein</fullName>
    </submittedName>
</protein>
<organism evidence="1 2">
    <name type="scientific">Methylorubrum extorquens (strain ATCC 14718 / DSM 1338 / JCM 2805 / NCIMB 9133 / AM1)</name>
    <name type="common">Methylobacterium extorquens</name>
    <dbReference type="NCBI Taxonomy" id="272630"/>
    <lineage>
        <taxon>Bacteria</taxon>
        <taxon>Pseudomonadati</taxon>
        <taxon>Pseudomonadota</taxon>
        <taxon>Alphaproteobacteria</taxon>
        <taxon>Hyphomicrobiales</taxon>
        <taxon>Methylobacteriaceae</taxon>
        <taxon>Methylorubrum</taxon>
    </lineage>
</organism>
<dbReference type="RefSeq" id="WP_012753566.1">
    <property type="nucleotide sequence ID" value="NC_012811.1"/>
</dbReference>
<gene>
    <name evidence="1" type="ordered locus">MexAM1_META2p0069</name>
</gene>
<keyword evidence="1" id="KW-0614">Plasmid</keyword>
<accession>C5B3H1</accession>
<geneLocation type="plasmid" evidence="1 2">
    <name>megaplasmid</name>
</geneLocation>
<proteinExistence type="predicted"/>
<dbReference type="AlphaFoldDB" id="C5B3H1"/>
<reference evidence="1 2" key="1">
    <citation type="journal article" date="2009" name="PLoS ONE">
        <title>Methylobacterium genome sequences: a reference blueprint to investigate microbial metabolism of C1 compounds from natural and industrial sources.</title>
        <authorList>
            <person name="Vuilleumier S."/>
            <person name="Chistoserdova L."/>
            <person name="Lee M.-C."/>
            <person name="Bringel F."/>
            <person name="Lajus A."/>
            <person name="Zhou Y."/>
            <person name="Gourion B."/>
            <person name="Barbe V."/>
            <person name="Chang J."/>
            <person name="Cruveiller S."/>
            <person name="Dossat C."/>
            <person name="Gillett W."/>
            <person name="Gruffaz C."/>
            <person name="Haugen E."/>
            <person name="Hourcade E."/>
            <person name="Levy R."/>
            <person name="Mangenot S."/>
            <person name="Muller E."/>
            <person name="Nadalig T."/>
            <person name="Pagni M."/>
            <person name="Penny C."/>
            <person name="Peyraud R."/>
            <person name="Robinson D.G."/>
            <person name="Roche D."/>
            <person name="Rouy Z."/>
            <person name="Saenampechek C."/>
            <person name="Salvignol G."/>
            <person name="Vallenet D."/>
            <person name="Wu Z."/>
            <person name="Marx C.J."/>
            <person name="Vorholt J.A."/>
            <person name="Olson M.V."/>
            <person name="Kaul R."/>
            <person name="Weissenbach J."/>
            <person name="Medigue C."/>
            <person name="Lidstrom M.E."/>
        </authorList>
    </citation>
    <scope>NUCLEOTIDE SEQUENCE [LARGE SCALE GENOMIC DNA]</scope>
    <source>
        <strain evidence="2">ATCC 14718 / DSM 1338 / JCM 2805 / NCIMB 9133 / AM1</strain>
    </source>
</reference>
<evidence type="ECO:0000313" key="1">
    <source>
        <dbReference type="EMBL" id="ACS43003.1"/>
    </source>
</evidence>
<dbReference type="KEGG" id="mea:Mex_2p0069"/>
<sequence length="255" mass="29028">MKLLHERVDALEGDSARLAVLGRVEMAFVETKDHFIGNKVDSHRPRVVRLALALDGEVVAELAPGSREFAEAAKALDKVRRVPLHEMLTEVGVPLQHEGRDFRLGWQELVDLVRAEELFFDGLLDDSDEKTGEAAWIRFRYTRAFKEAPCTREEFDSIRQEFQASAYMTGMDMSDYYTWWRRSQEMMDGDAIAATGLAEAGRLLDAWSNDRDPKSLKYWLCRNLEVHPRHRPAFEHLVDERVAETAGDAPASPAP</sequence>